<dbReference type="RefSeq" id="WP_145070004.1">
    <property type="nucleotide sequence ID" value="NZ_CP036287.1"/>
</dbReference>
<evidence type="ECO:0000313" key="3">
    <source>
        <dbReference type="Proteomes" id="UP000316921"/>
    </source>
</evidence>
<dbReference type="AlphaFoldDB" id="A0A518BS35"/>
<organism evidence="2 3">
    <name type="scientific">Engelhardtia mirabilis</name>
    <dbReference type="NCBI Taxonomy" id="2528011"/>
    <lineage>
        <taxon>Bacteria</taxon>
        <taxon>Pseudomonadati</taxon>
        <taxon>Planctomycetota</taxon>
        <taxon>Planctomycetia</taxon>
        <taxon>Planctomycetia incertae sedis</taxon>
        <taxon>Engelhardtia</taxon>
    </lineage>
</organism>
<feature type="signal peptide" evidence="1">
    <location>
        <begin position="1"/>
        <end position="24"/>
    </location>
</feature>
<protein>
    <recommendedName>
        <fullName evidence="4">Carboxypeptidase regulatory-like domain-containing protein</fullName>
    </recommendedName>
</protein>
<gene>
    <name evidence="2" type="ORF">Pla133_49030</name>
</gene>
<name>A0A518BS35_9BACT</name>
<dbReference type="SUPFAM" id="SSF49464">
    <property type="entry name" value="Carboxypeptidase regulatory domain-like"/>
    <property type="match status" value="1"/>
</dbReference>
<evidence type="ECO:0000313" key="2">
    <source>
        <dbReference type="EMBL" id="QDU69781.1"/>
    </source>
</evidence>
<reference evidence="2 3" key="1">
    <citation type="submission" date="2019-02" db="EMBL/GenBank/DDBJ databases">
        <title>Deep-cultivation of Planctomycetes and their phenomic and genomic characterization uncovers novel biology.</title>
        <authorList>
            <person name="Wiegand S."/>
            <person name="Jogler M."/>
            <person name="Boedeker C."/>
            <person name="Pinto D."/>
            <person name="Vollmers J."/>
            <person name="Rivas-Marin E."/>
            <person name="Kohn T."/>
            <person name="Peeters S.H."/>
            <person name="Heuer A."/>
            <person name="Rast P."/>
            <person name="Oberbeckmann S."/>
            <person name="Bunk B."/>
            <person name="Jeske O."/>
            <person name="Meyerdierks A."/>
            <person name="Storesund J.E."/>
            <person name="Kallscheuer N."/>
            <person name="Luecker S."/>
            <person name="Lage O.M."/>
            <person name="Pohl T."/>
            <person name="Merkel B.J."/>
            <person name="Hornburger P."/>
            <person name="Mueller R.-W."/>
            <person name="Bruemmer F."/>
            <person name="Labrenz M."/>
            <person name="Spormann A.M."/>
            <person name="Op den Camp H."/>
            <person name="Overmann J."/>
            <person name="Amann R."/>
            <person name="Jetten M.S.M."/>
            <person name="Mascher T."/>
            <person name="Medema M.H."/>
            <person name="Devos D.P."/>
            <person name="Kaster A.-K."/>
            <person name="Ovreas L."/>
            <person name="Rohde M."/>
            <person name="Galperin M.Y."/>
            <person name="Jogler C."/>
        </authorList>
    </citation>
    <scope>NUCLEOTIDE SEQUENCE [LARGE SCALE GENOMIC DNA]</scope>
    <source>
        <strain evidence="2 3">Pla133</strain>
    </source>
</reference>
<keyword evidence="3" id="KW-1185">Reference proteome</keyword>
<sequence length="938" mass="93616" precursor="true">MPSTQRRPRSAFRIASVASLTLLAACGGGGGGDSSGPGGTPQPIQLASLSGVVVRPGGSGIEGATVRLGNLVVETNADGAFVMGFPEALPSKNVVLTVDGEPAELVGESFGTERYGFTVSATDERPTVPSTIVLPDRNSPDGDSATLTINGSGQVQNGTILNGGGDLSLVIAAGTVVSIAGKAAPTGLEVSMVRVDGEELGHPLPSSIAAAGFAAIGPTEARFNPVGGLSGLSAVLPNEMGFPLGTVVDIWAWDGDSLAWVNRTAQTGQSGLVISVPGGGTGIQAIGVVVEGGIYAGGLIANNGFSTTISGRLLNTDAQPIRDATVALATGQSGLTDEDGRYKITGVPAFNFTAALGSIPTPVPVAVGYRISTAAEDGALVLPKASVPAIGITPGGTTNVGDTTFSIPKVGALVGVLTGEQEIPGTPVTLVGPTGSEFITVGESNQYFLLNLEPGFYTSSTVFAAGGNPVYASAVVTEGQTSAVTLSPEGGTGSQNVSVFVGIEDGASTTPLVPAPGAQVLLFGTDAGSEQGVLRTTDAFGLASFQGVDGPFVVSAESTAIVSGASRRLTTTAYAITPPGGSITLALDGVTQPVVNATLQGTLSDLPSLAAGQSLELLAVARGDVAGERWVASTPIDPVSGAYSIAVPPSQALDLALVTCDSAIAGADSDLAQIVALPTHPNPVSAGGIGTFDASFNDGPAIAFDQLVDLDLSGGPTKASTASVALDLTLPGATGVNDTVRLPVVLGELNANGGVLALPSIDPLVLAGYGLVLRVTEEGFDEERSVASTPLTAATGGIELTFDQPPLVDDPFDGATFTASDLAVAALDVDVSESSGALVRLRLAASGAPIALGIDESVWTIWAPANDIPAYLPTLPMPMWVSGSQVTLQASVLRSEDSPLNLGQFAAKAPILAGLDLSKSETLASGRSAVSTITVDGE</sequence>
<accession>A0A518BS35</accession>
<evidence type="ECO:0008006" key="4">
    <source>
        <dbReference type="Google" id="ProtNLM"/>
    </source>
</evidence>
<feature type="chain" id="PRO_5021782718" description="Carboxypeptidase regulatory-like domain-containing protein" evidence="1">
    <location>
        <begin position="25"/>
        <end position="938"/>
    </location>
</feature>
<dbReference type="PROSITE" id="PS51257">
    <property type="entry name" value="PROKAR_LIPOPROTEIN"/>
    <property type="match status" value="1"/>
</dbReference>
<dbReference type="InterPro" id="IPR008969">
    <property type="entry name" value="CarboxyPept-like_regulatory"/>
</dbReference>
<dbReference type="KEGG" id="pbap:Pla133_49030"/>
<dbReference type="Proteomes" id="UP000316921">
    <property type="component" value="Chromosome"/>
</dbReference>
<keyword evidence="1" id="KW-0732">Signal</keyword>
<dbReference type="EMBL" id="CP036287">
    <property type="protein sequence ID" value="QDU69781.1"/>
    <property type="molecule type" value="Genomic_DNA"/>
</dbReference>
<proteinExistence type="predicted"/>
<evidence type="ECO:0000256" key="1">
    <source>
        <dbReference type="SAM" id="SignalP"/>
    </source>
</evidence>